<evidence type="ECO:0000313" key="2">
    <source>
        <dbReference type="EMBL" id="GMN27187.1"/>
    </source>
</evidence>
<dbReference type="EMBL" id="BTGU01000002">
    <property type="protein sequence ID" value="GMN27187.1"/>
    <property type="molecule type" value="Genomic_DNA"/>
</dbReference>
<keyword evidence="3" id="KW-1185">Reference proteome</keyword>
<protein>
    <submittedName>
        <fullName evidence="2">Uncharacterized protein</fullName>
    </submittedName>
</protein>
<evidence type="ECO:0000313" key="3">
    <source>
        <dbReference type="Proteomes" id="UP001187192"/>
    </source>
</evidence>
<evidence type="ECO:0000256" key="1">
    <source>
        <dbReference type="SAM" id="MobiDB-lite"/>
    </source>
</evidence>
<dbReference type="AlphaFoldDB" id="A0AA87Z0K3"/>
<name>A0AA87Z0K3_FICCA</name>
<organism evidence="2 3">
    <name type="scientific">Ficus carica</name>
    <name type="common">Common fig</name>
    <dbReference type="NCBI Taxonomy" id="3494"/>
    <lineage>
        <taxon>Eukaryota</taxon>
        <taxon>Viridiplantae</taxon>
        <taxon>Streptophyta</taxon>
        <taxon>Embryophyta</taxon>
        <taxon>Tracheophyta</taxon>
        <taxon>Spermatophyta</taxon>
        <taxon>Magnoliopsida</taxon>
        <taxon>eudicotyledons</taxon>
        <taxon>Gunneridae</taxon>
        <taxon>Pentapetalae</taxon>
        <taxon>rosids</taxon>
        <taxon>fabids</taxon>
        <taxon>Rosales</taxon>
        <taxon>Moraceae</taxon>
        <taxon>Ficeae</taxon>
        <taxon>Ficus</taxon>
    </lineage>
</organism>
<feature type="compositionally biased region" description="Pro residues" evidence="1">
    <location>
        <begin position="27"/>
        <end position="51"/>
    </location>
</feature>
<proteinExistence type="predicted"/>
<comment type="caution">
    <text evidence="2">The sequence shown here is derived from an EMBL/GenBank/DDBJ whole genome shotgun (WGS) entry which is preliminary data.</text>
</comment>
<feature type="compositionally biased region" description="Polar residues" evidence="1">
    <location>
        <begin position="76"/>
        <end position="85"/>
    </location>
</feature>
<sequence>MYNNYHTPYVILVKTGPFPFPDTDDGPPLPSRPDLPIPPDVDEPSPPPTPALKPKHPPPDADQPSSSILLDLGNGNLPSPSTFYR</sequence>
<reference evidence="2" key="1">
    <citation type="submission" date="2023-07" db="EMBL/GenBank/DDBJ databases">
        <title>draft genome sequence of fig (Ficus carica).</title>
        <authorList>
            <person name="Takahashi T."/>
            <person name="Nishimura K."/>
        </authorList>
    </citation>
    <scope>NUCLEOTIDE SEQUENCE</scope>
</reference>
<dbReference type="Proteomes" id="UP001187192">
    <property type="component" value="Unassembled WGS sequence"/>
</dbReference>
<gene>
    <name evidence="2" type="ORF">TIFTF001_001542</name>
</gene>
<accession>A0AA87Z0K3</accession>
<feature type="region of interest" description="Disordered" evidence="1">
    <location>
        <begin position="14"/>
        <end position="85"/>
    </location>
</feature>